<evidence type="ECO:0000256" key="1">
    <source>
        <dbReference type="ARBA" id="ARBA00004123"/>
    </source>
</evidence>
<reference evidence="7 8" key="2">
    <citation type="submission" date="2018-11" db="EMBL/GenBank/DDBJ databases">
        <authorList>
            <consortium name="Pathogen Informatics"/>
        </authorList>
    </citation>
    <scope>NUCLEOTIDE SEQUENCE [LARGE SCALE GENOMIC DNA]</scope>
    <source>
        <strain evidence="7">Dakar</strain>
        <strain evidence="8">Dakar, Senegal</strain>
    </source>
</reference>
<dbReference type="InterPro" id="IPR037895">
    <property type="entry name" value="NUDCD1"/>
</dbReference>
<accession>A0A183K644</accession>
<feature type="domain" description="CS" evidence="6">
    <location>
        <begin position="291"/>
        <end position="419"/>
    </location>
</feature>
<keyword evidence="8" id="KW-1185">Reference proteome</keyword>
<dbReference type="GO" id="GO:0005634">
    <property type="term" value="C:nucleus"/>
    <property type="evidence" value="ECO:0007669"/>
    <property type="project" value="UniProtKB-SubCell"/>
</dbReference>
<protein>
    <recommendedName>
        <fullName evidence="3">NudC domain-containing protein 1</fullName>
    </recommendedName>
</protein>
<evidence type="ECO:0000259" key="6">
    <source>
        <dbReference type="PROSITE" id="PS51203"/>
    </source>
</evidence>
<keyword evidence="5" id="KW-0539">Nucleus</keyword>
<dbReference type="AlphaFoldDB" id="A0A183K644"/>
<organism evidence="9">
    <name type="scientific">Schistosoma curassoni</name>
    <dbReference type="NCBI Taxonomy" id="6186"/>
    <lineage>
        <taxon>Eukaryota</taxon>
        <taxon>Metazoa</taxon>
        <taxon>Spiralia</taxon>
        <taxon>Lophotrochozoa</taxon>
        <taxon>Platyhelminthes</taxon>
        <taxon>Trematoda</taxon>
        <taxon>Digenea</taxon>
        <taxon>Strigeidida</taxon>
        <taxon>Schistosomatoidea</taxon>
        <taxon>Schistosomatidae</taxon>
        <taxon>Schistosoma</taxon>
    </lineage>
</organism>
<gene>
    <name evidence="7" type="ORF">SCUD_LOCUS10469</name>
</gene>
<dbReference type="InterPro" id="IPR008978">
    <property type="entry name" value="HSP20-like_chaperone"/>
</dbReference>
<evidence type="ECO:0000313" key="9">
    <source>
        <dbReference type="WBParaSite" id="SCUD_0001046901-mRNA-1"/>
    </source>
</evidence>
<dbReference type="WBParaSite" id="SCUD_0001046901-mRNA-1">
    <property type="protein sequence ID" value="SCUD_0001046901-mRNA-1"/>
    <property type="gene ID" value="SCUD_0001046901"/>
</dbReference>
<dbReference type="SUPFAM" id="SSF49764">
    <property type="entry name" value="HSP20-like chaperones"/>
    <property type="match status" value="1"/>
</dbReference>
<sequence>MNVSLRPDHSLLDPNFESYKLSLLKIPIYEASSQNGVYCKPLNEVTSKQHLKAYNNINCLCVNPFDTSCVYYMSTDGSLVSMKVPQYPQNFNQGTIVFTLPDWCEPSDEKFRSVSIQFPALYYVSLYDGLGNLYLLKSDVQQRNDLLNVVSRIQPPIHEKDSQLLDCLLNSDDTSHQLFLDCLFVGISEKSEEDPICSDSTSTYVTYLEWISYSSPESNMSWSVVRHQKFVASSFPEFAAFEGDCSALHICSERKFHAIYDSWNPSVHENYLNKYSESKQMDTEDTCIGQDPEFLVTWTQTDAEDINPSLLNVTFTLNGITLPSSYDSNIVSVEIIPICEESSKHQILRANLHSYIPVTKTKKISDRPITLIDQMLYEPVEPNSSWTYDRKNNRYVTKYPRFIEIRITKQNSHYWPRLLLDPHENKILTGMHCSHHTGLDDQMRVQSDGKADLTPKPPFNVGQLEEVDFPMNEDETDLLLQRFDHETLKCTHQAYLSGHQWLFKIRCATGKPNATHAFCIRHDVDGIVWLPLCQNTLTGRDPCVWRHVSTLQAFGYVLASKRESRFVSSPVLSDGSPLKFVAVADLTRRIYIYCQPLSNDSKDTELRKRTTANSSSAKKQQIVHVASQHVVTLPTNDPIIGFVATDKPYPSVLVCTQSTLYLLSLDG</sequence>
<dbReference type="Proteomes" id="UP000279833">
    <property type="component" value="Unassembled WGS sequence"/>
</dbReference>
<evidence type="ECO:0000256" key="3">
    <source>
        <dbReference type="ARBA" id="ARBA00018915"/>
    </source>
</evidence>
<dbReference type="EMBL" id="UZAK01033800">
    <property type="protein sequence ID" value="VDP40038.1"/>
    <property type="molecule type" value="Genomic_DNA"/>
</dbReference>
<evidence type="ECO:0000256" key="2">
    <source>
        <dbReference type="ARBA" id="ARBA00004496"/>
    </source>
</evidence>
<dbReference type="GO" id="GO:0005737">
    <property type="term" value="C:cytoplasm"/>
    <property type="evidence" value="ECO:0007669"/>
    <property type="project" value="UniProtKB-SubCell"/>
</dbReference>
<comment type="subcellular location">
    <subcellularLocation>
        <location evidence="2">Cytoplasm</location>
    </subcellularLocation>
    <subcellularLocation>
        <location evidence="1">Nucleus</location>
    </subcellularLocation>
</comment>
<reference evidence="9" key="1">
    <citation type="submission" date="2016-06" db="UniProtKB">
        <authorList>
            <consortium name="WormBaseParasite"/>
        </authorList>
    </citation>
    <scope>IDENTIFICATION</scope>
</reference>
<keyword evidence="4" id="KW-0963">Cytoplasm</keyword>
<evidence type="ECO:0000313" key="8">
    <source>
        <dbReference type="Proteomes" id="UP000279833"/>
    </source>
</evidence>
<dbReference type="InterPro" id="IPR007052">
    <property type="entry name" value="CS_dom"/>
</dbReference>
<dbReference type="PANTHER" id="PTHR21664">
    <property type="entry name" value="CHRONIC MYELOGENOUS LEUKEMIA TUMOR ANTIGEN 66"/>
    <property type="match status" value="1"/>
</dbReference>
<evidence type="ECO:0000256" key="4">
    <source>
        <dbReference type="ARBA" id="ARBA00022490"/>
    </source>
</evidence>
<dbReference type="PANTHER" id="PTHR21664:SF1">
    <property type="entry name" value="NUDC DOMAIN-CONTAINING PROTEIN 1"/>
    <property type="match status" value="1"/>
</dbReference>
<evidence type="ECO:0000313" key="7">
    <source>
        <dbReference type="EMBL" id="VDP40038.1"/>
    </source>
</evidence>
<name>A0A183K644_9TREM</name>
<proteinExistence type="predicted"/>
<dbReference type="PROSITE" id="PS51203">
    <property type="entry name" value="CS"/>
    <property type="match status" value="1"/>
</dbReference>
<dbReference type="STRING" id="6186.A0A183K644"/>
<evidence type="ECO:0000256" key="5">
    <source>
        <dbReference type="ARBA" id="ARBA00023242"/>
    </source>
</evidence>